<accession>A0A235BBJ5</accession>
<reference evidence="1 2" key="1">
    <citation type="submission" date="2017-07" db="EMBL/GenBank/DDBJ databases">
        <title>The genome sequence of Paludifilum halophilum highlights mechanisms for microbial adaptation to high salt environemnts.</title>
        <authorList>
            <person name="Belbahri L."/>
        </authorList>
    </citation>
    <scope>NUCLEOTIDE SEQUENCE [LARGE SCALE GENOMIC DNA]</scope>
    <source>
        <strain evidence="1 2">DSM 102817</strain>
    </source>
</reference>
<dbReference type="AlphaFoldDB" id="A0A235BBJ5"/>
<proteinExistence type="predicted"/>
<evidence type="ECO:0000313" key="2">
    <source>
        <dbReference type="Proteomes" id="UP000215459"/>
    </source>
</evidence>
<name>A0A235BBJ5_9BACL</name>
<organism evidence="1 2">
    <name type="scientific">Paludifilum halophilum</name>
    <dbReference type="NCBI Taxonomy" id="1642702"/>
    <lineage>
        <taxon>Bacteria</taxon>
        <taxon>Bacillati</taxon>
        <taxon>Bacillota</taxon>
        <taxon>Bacilli</taxon>
        <taxon>Bacillales</taxon>
        <taxon>Thermoactinomycetaceae</taxon>
        <taxon>Paludifilum</taxon>
    </lineage>
</organism>
<dbReference type="Proteomes" id="UP000215459">
    <property type="component" value="Unassembled WGS sequence"/>
</dbReference>
<sequence length="87" mass="10059">MRQSWLRAMVRKEEALARLMESQAEISARVAQWLEQSGRSREEQIDAGLKLCSQLSGLMQRGLEMTEKRYGWVDMEERNPVDNSEGS</sequence>
<evidence type="ECO:0000313" key="1">
    <source>
        <dbReference type="EMBL" id="OYD08935.1"/>
    </source>
</evidence>
<protein>
    <submittedName>
        <fullName evidence="1">Uncharacterized protein</fullName>
    </submittedName>
</protein>
<dbReference type="EMBL" id="NOWF01000002">
    <property type="protein sequence ID" value="OYD08935.1"/>
    <property type="molecule type" value="Genomic_DNA"/>
</dbReference>
<gene>
    <name evidence="1" type="ORF">CHM34_03925</name>
</gene>
<keyword evidence="2" id="KW-1185">Reference proteome</keyword>
<dbReference type="RefSeq" id="WP_094263283.1">
    <property type="nucleotide sequence ID" value="NZ_NOWF01000002.1"/>
</dbReference>
<comment type="caution">
    <text evidence="1">The sequence shown here is derived from an EMBL/GenBank/DDBJ whole genome shotgun (WGS) entry which is preliminary data.</text>
</comment>